<dbReference type="InterPro" id="IPR000445">
    <property type="entry name" value="HhH_motif"/>
</dbReference>
<dbReference type="CDD" id="cd00056">
    <property type="entry name" value="ENDO3c"/>
    <property type="match status" value="1"/>
</dbReference>
<evidence type="ECO:0000256" key="1">
    <source>
        <dbReference type="ARBA" id="ARBA00008343"/>
    </source>
</evidence>
<dbReference type="RefSeq" id="WP_060914321.1">
    <property type="nucleotide sequence ID" value="NZ_JAGZGJ010000004.1"/>
</dbReference>
<dbReference type="InterPro" id="IPR011257">
    <property type="entry name" value="DNA_glycosylase"/>
</dbReference>
<keyword evidence="7" id="KW-0411">Iron-sulfur</keyword>
<keyword evidence="2" id="KW-0004">4Fe-4S</keyword>
<dbReference type="Proteomes" id="UP000070355">
    <property type="component" value="Unassembled WGS sequence"/>
</dbReference>
<evidence type="ECO:0000313" key="12">
    <source>
        <dbReference type="EMBL" id="KXB59374.1"/>
    </source>
</evidence>
<dbReference type="AlphaFoldDB" id="A0A133ZVB4"/>
<dbReference type="GO" id="GO:0051539">
    <property type="term" value="F:4 iron, 4 sulfur cluster binding"/>
    <property type="evidence" value="ECO:0007669"/>
    <property type="project" value="UniProtKB-KW"/>
</dbReference>
<keyword evidence="10" id="KW-0456">Lyase</keyword>
<dbReference type="GO" id="GO:0006285">
    <property type="term" value="P:base-excision repair, AP site formation"/>
    <property type="evidence" value="ECO:0007669"/>
    <property type="project" value="TreeGrafter"/>
</dbReference>
<dbReference type="Gene3D" id="1.10.1670.10">
    <property type="entry name" value="Helix-hairpin-Helix base-excision DNA repair enzymes (C-terminal)"/>
    <property type="match status" value="1"/>
</dbReference>
<keyword evidence="5 10" id="KW-0378">Hydrolase</keyword>
<organism evidence="12 13">
    <name type="scientific">Gemella haemolysans</name>
    <dbReference type="NCBI Taxonomy" id="1379"/>
    <lineage>
        <taxon>Bacteria</taxon>
        <taxon>Bacillati</taxon>
        <taxon>Bacillota</taxon>
        <taxon>Bacilli</taxon>
        <taxon>Bacillales</taxon>
        <taxon>Gemellaceae</taxon>
        <taxon>Gemella</taxon>
    </lineage>
</organism>
<dbReference type="EMBL" id="LSDC01000076">
    <property type="protein sequence ID" value="KXB59374.1"/>
    <property type="molecule type" value="Genomic_DNA"/>
</dbReference>
<keyword evidence="3" id="KW-0479">Metal-binding</keyword>
<evidence type="ECO:0000259" key="11">
    <source>
        <dbReference type="SMART" id="SM00478"/>
    </source>
</evidence>
<proteinExistence type="inferred from homology"/>
<name>A0A133ZVB4_9BACL</name>
<keyword evidence="12" id="KW-0255">Endonuclease</keyword>
<dbReference type="Pfam" id="PF00730">
    <property type="entry name" value="HhH-GPD"/>
    <property type="match status" value="1"/>
</dbReference>
<dbReference type="PANTHER" id="PTHR10359:SF18">
    <property type="entry name" value="ENDONUCLEASE III"/>
    <property type="match status" value="1"/>
</dbReference>
<comment type="caution">
    <text evidence="10">Lacks conserved residue(s) required for the propagation of feature annotation.</text>
</comment>
<dbReference type="FunFam" id="1.10.340.30:FF:000001">
    <property type="entry name" value="Endonuclease III"/>
    <property type="match status" value="1"/>
</dbReference>
<dbReference type="EC" id="4.2.99.18" evidence="10"/>
<feature type="domain" description="HhH-GPD" evidence="11">
    <location>
        <begin position="45"/>
        <end position="193"/>
    </location>
</feature>
<comment type="function">
    <text evidence="10">DNA repair enzyme that has both DNA N-glycosylase activity and AP-lyase activity. The DNA N-glycosylase activity releases various damaged pyrimidines from DNA by cleaving the N-glycosidic bond, leaving an AP (apurinic/apyrimidinic) site. The AP-lyase activity cleaves the phosphodiester bond 3' to the AP site by a beta-elimination, leaving a 3'-terminal unsaturated sugar and a product with a terminal 5'-phosphate.</text>
</comment>
<dbReference type="NCBIfam" id="TIGR01083">
    <property type="entry name" value="nth"/>
    <property type="match status" value="1"/>
</dbReference>
<evidence type="ECO:0000256" key="5">
    <source>
        <dbReference type="ARBA" id="ARBA00022801"/>
    </source>
</evidence>
<evidence type="ECO:0000256" key="10">
    <source>
        <dbReference type="HAMAP-Rule" id="MF_00942"/>
    </source>
</evidence>
<evidence type="ECO:0000256" key="4">
    <source>
        <dbReference type="ARBA" id="ARBA00022763"/>
    </source>
</evidence>
<evidence type="ECO:0000256" key="3">
    <source>
        <dbReference type="ARBA" id="ARBA00022723"/>
    </source>
</evidence>
<dbReference type="OrthoDB" id="9800977at2"/>
<protein>
    <recommendedName>
        <fullName evidence="10">Endonuclease III</fullName>
        <ecNumber evidence="10">4.2.99.18</ecNumber>
    </recommendedName>
    <alternativeName>
        <fullName evidence="10">DNA-(apurinic or apyrimidinic site) lyase</fullName>
    </alternativeName>
</protein>
<dbReference type="SMART" id="SM00478">
    <property type="entry name" value="ENDO3c"/>
    <property type="match status" value="1"/>
</dbReference>
<comment type="caution">
    <text evidence="12">The sequence shown here is derived from an EMBL/GenBank/DDBJ whole genome shotgun (WGS) entry which is preliminary data.</text>
</comment>
<evidence type="ECO:0000313" key="13">
    <source>
        <dbReference type="Proteomes" id="UP000070355"/>
    </source>
</evidence>
<dbReference type="Gene3D" id="1.10.340.30">
    <property type="entry name" value="Hypothetical protein, domain 2"/>
    <property type="match status" value="1"/>
</dbReference>
<evidence type="ECO:0000256" key="9">
    <source>
        <dbReference type="ARBA" id="ARBA00023295"/>
    </source>
</evidence>
<keyword evidence="12" id="KW-0540">Nuclease</keyword>
<dbReference type="GO" id="GO:0003677">
    <property type="term" value="F:DNA binding"/>
    <property type="evidence" value="ECO:0007669"/>
    <property type="project" value="UniProtKB-UniRule"/>
</dbReference>
<dbReference type="STRING" id="1379.HMPREF3186_01192"/>
<evidence type="ECO:0000256" key="2">
    <source>
        <dbReference type="ARBA" id="ARBA00022485"/>
    </source>
</evidence>
<dbReference type="GO" id="GO:0019104">
    <property type="term" value="F:DNA N-glycosylase activity"/>
    <property type="evidence" value="ECO:0007669"/>
    <property type="project" value="UniProtKB-UniRule"/>
</dbReference>
<dbReference type="Pfam" id="PF00633">
    <property type="entry name" value="HHH"/>
    <property type="match status" value="1"/>
</dbReference>
<comment type="similarity">
    <text evidence="1 10">Belongs to the Nth/MutY family.</text>
</comment>
<dbReference type="GO" id="GO:0046872">
    <property type="term" value="F:metal ion binding"/>
    <property type="evidence" value="ECO:0007669"/>
    <property type="project" value="UniProtKB-KW"/>
</dbReference>
<dbReference type="InterPro" id="IPR023170">
    <property type="entry name" value="HhH_base_excis_C"/>
</dbReference>
<dbReference type="SUPFAM" id="SSF48150">
    <property type="entry name" value="DNA-glycosylase"/>
    <property type="match status" value="1"/>
</dbReference>
<evidence type="ECO:0000256" key="8">
    <source>
        <dbReference type="ARBA" id="ARBA00023204"/>
    </source>
</evidence>
<comment type="cofactor">
    <cofactor evidence="10">
        <name>[4Fe-4S] cluster</name>
        <dbReference type="ChEBI" id="CHEBI:49883"/>
    </cofactor>
    <text evidence="10">Binds 1 [4Fe-4S] cluster.</text>
</comment>
<comment type="catalytic activity">
    <reaction evidence="10">
        <text>2'-deoxyribonucleotide-(2'-deoxyribose 5'-phosphate)-2'-deoxyribonucleotide-DNA = a 3'-end 2'-deoxyribonucleotide-(2,3-dehydro-2,3-deoxyribose 5'-phosphate)-DNA + a 5'-end 5'-phospho-2'-deoxyribonucleoside-DNA + H(+)</text>
        <dbReference type="Rhea" id="RHEA:66592"/>
        <dbReference type="Rhea" id="RHEA-COMP:13180"/>
        <dbReference type="Rhea" id="RHEA-COMP:16897"/>
        <dbReference type="Rhea" id="RHEA-COMP:17067"/>
        <dbReference type="ChEBI" id="CHEBI:15378"/>
        <dbReference type="ChEBI" id="CHEBI:136412"/>
        <dbReference type="ChEBI" id="CHEBI:157695"/>
        <dbReference type="ChEBI" id="CHEBI:167181"/>
        <dbReference type="EC" id="4.2.99.18"/>
    </reaction>
</comment>
<dbReference type="GO" id="GO:0140078">
    <property type="term" value="F:class I DNA-(apurinic or apyrimidinic site) endonuclease activity"/>
    <property type="evidence" value="ECO:0007669"/>
    <property type="project" value="UniProtKB-EC"/>
</dbReference>
<dbReference type="InterPro" id="IPR005759">
    <property type="entry name" value="Nth"/>
</dbReference>
<dbReference type="HAMAP" id="MF_00942">
    <property type="entry name" value="Nth"/>
    <property type="match status" value="1"/>
</dbReference>
<keyword evidence="10" id="KW-0238">DNA-binding</keyword>
<reference evidence="13" key="1">
    <citation type="submission" date="2016-01" db="EMBL/GenBank/DDBJ databases">
        <authorList>
            <person name="Mitreva M."/>
            <person name="Pepin K.H."/>
            <person name="Mihindukulasuriya K.A."/>
            <person name="Fulton R."/>
            <person name="Fronick C."/>
            <person name="O'Laughlin M."/>
            <person name="Miner T."/>
            <person name="Herter B."/>
            <person name="Rosa B.A."/>
            <person name="Cordes M."/>
            <person name="Tomlinson C."/>
            <person name="Wollam A."/>
            <person name="Palsikar V.B."/>
            <person name="Mardis E.R."/>
            <person name="Wilson R.K."/>
        </authorList>
    </citation>
    <scope>NUCLEOTIDE SEQUENCE [LARGE SCALE GENOMIC DNA]</scope>
    <source>
        <strain evidence="13">DNF01167</strain>
    </source>
</reference>
<evidence type="ECO:0000256" key="7">
    <source>
        <dbReference type="ARBA" id="ARBA00023014"/>
    </source>
</evidence>
<dbReference type="InterPro" id="IPR003265">
    <property type="entry name" value="HhH-GPD_domain"/>
</dbReference>
<dbReference type="PANTHER" id="PTHR10359">
    <property type="entry name" value="A/G-SPECIFIC ADENINE GLYCOSYLASE/ENDONUCLEASE III"/>
    <property type="match status" value="1"/>
</dbReference>
<keyword evidence="8 10" id="KW-0234">DNA repair</keyword>
<keyword evidence="4 10" id="KW-0227">DNA damage</keyword>
<gene>
    <name evidence="10" type="primary">nth</name>
    <name evidence="12" type="ORF">HMPREF3186_01192</name>
</gene>
<sequence length="214" mass="24390">MTGLTNRQKKNKAKKIMEYLDKVFPDVECELDFSNNLELVIAVLLSAQCKDEYVNRATVGLFENYKTIDDYADAKVEDIEKYIRTLGLYKAKSKNIVGMANMLRDVYDYKIPQTREELEKLPGVGRKTANVVLSVGFNIPAIAVDTHVERVAKMFGLADLTDSPLQVEKSLMSIFPMESWGKIHHQLIHLGRYKLPARGERTIDPELEKLLVLK</sequence>
<dbReference type="PIRSF" id="PIRSF001435">
    <property type="entry name" value="Nth"/>
    <property type="match status" value="1"/>
</dbReference>
<keyword evidence="6" id="KW-0408">Iron</keyword>
<evidence type="ECO:0000256" key="6">
    <source>
        <dbReference type="ARBA" id="ARBA00023004"/>
    </source>
</evidence>
<accession>A0A133ZVB4</accession>
<dbReference type="PATRIC" id="fig|1379.3.peg.1172"/>
<keyword evidence="9 10" id="KW-0326">Glycosidase</keyword>